<dbReference type="EMBL" id="AP027079">
    <property type="protein sequence ID" value="BDU68381.1"/>
    <property type="molecule type" value="Genomic_DNA"/>
</dbReference>
<name>A0ABM8DN59_9BACT</name>
<keyword evidence="1" id="KW-1133">Transmembrane helix</keyword>
<accession>A0ABM8DN59</accession>
<feature type="transmembrane region" description="Helical" evidence="1">
    <location>
        <begin position="30"/>
        <end position="48"/>
    </location>
</feature>
<organism evidence="2 3">
    <name type="scientific">Geothrix oryzae</name>
    <dbReference type="NCBI Taxonomy" id="2927975"/>
    <lineage>
        <taxon>Bacteria</taxon>
        <taxon>Pseudomonadati</taxon>
        <taxon>Acidobacteriota</taxon>
        <taxon>Holophagae</taxon>
        <taxon>Holophagales</taxon>
        <taxon>Holophagaceae</taxon>
        <taxon>Geothrix</taxon>
    </lineage>
</organism>
<gene>
    <name evidence="2" type="ORF">GETHOR_04820</name>
</gene>
<dbReference type="RefSeq" id="WP_286355004.1">
    <property type="nucleotide sequence ID" value="NZ_AP027079.1"/>
</dbReference>
<sequence>MFLLRRLPACLALLMLGALSLRLGLPFPLALPLTLAALVLLFIAKAAIQTALSAGLWLGAVAWLGTAWMRVDERLAHGVPWLRLALILGAVALITAWAAWLLRGRKN</sequence>
<keyword evidence="1" id="KW-0472">Membrane</keyword>
<evidence type="ECO:0000256" key="1">
    <source>
        <dbReference type="SAM" id="Phobius"/>
    </source>
</evidence>
<reference evidence="3" key="1">
    <citation type="journal article" date="2023" name="Int. J. Syst. Evol. Microbiol.">
        <title>Mesoterricola silvestris gen. nov., sp. nov., Mesoterricola sediminis sp. nov., Geothrix oryzae sp. nov., Geothrix edaphica sp. nov., Geothrix rubra sp. nov., and Geothrix limicola sp. nov., six novel members of Acidobacteriota isolated from soils.</title>
        <authorList>
            <person name="Itoh H."/>
            <person name="Sugisawa Y."/>
            <person name="Mise K."/>
            <person name="Xu Z."/>
            <person name="Kuniyasu M."/>
            <person name="Ushijima N."/>
            <person name="Kawano K."/>
            <person name="Kobayashi E."/>
            <person name="Shiratori Y."/>
            <person name="Masuda Y."/>
            <person name="Senoo K."/>
        </authorList>
    </citation>
    <scope>NUCLEOTIDE SEQUENCE [LARGE SCALE GENOMIC DNA]</scope>
    <source>
        <strain evidence="3">Red222</strain>
    </source>
</reference>
<feature type="transmembrane region" description="Helical" evidence="1">
    <location>
        <begin position="83"/>
        <end position="102"/>
    </location>
</feature>
<feature type="transmembrane region" description="Helical" evidence="1">
    <location>
        <begin position="55"/>
        <end position="71"/>
    </location>
</feature>
<evidence type="ECO:0000313" key="2">
    <source>
        <dbReference type="EMBL" id="BDU68381.1"/>
    </source>
</evidence>
<dbReference type="Proteomes" id="UP001242010">
    <property type="component" value="Chromosome"/>
</dbReference>
<evidence type="ECO:0000313" key="3">
    <source>
        <dbReference type="Proteomes" id="UP001242010"/>
    </source>
</evidence>
<keyword evidence="3" id="KW-1185">Reference proteome</keyword>
<keyword evidence="1" id="KW-0812">Transmembrane</keyword>
<protein>
    <submittedName>
        <fullName evidence="2">Uncharacterized protein</fullName>
    </submittedName>
</protein>
<proteinExistence type="predicted"/>